<evidence type="ECO:0000256" key="6">
    <source>
        <dbReference type="ARBA" id="ARBA00022491"/>
    </source>
</evidence>
<dbReference type="FunFam" id="3.30.1490.190:FF:000001">
    <property type="entry name" value="Ferric uptake regulation protein"/>
    <property type="match status" value="1"/>
</dbReference>
<dbReference type="InterPro" id="IPR002481">
    <property type="entry name" value="FUR"/>
</dbReference>
<evidence type="ECO:0000256" key="4">
    <source>
        <dbReference type="ARBA" id="ARBA00020910"/>
    </source>
</evidence>
<keyword evidence="12" id="KW-0804">Transcription</keyword>
<dbReference type="GO" id="GO:0000976">
    <property type="term" value="F:transcription cis-regulatory region binding"/>
    <property type="evidence" value="ECO:0007669"/>
    <property type="project" value="TreeGrafter"/>
</dbReference>
<organism evidence="15 16">
    <name type="scientific">Candidatus Contendobacter odensis Run_B_J11</name>
    <dbReference type="NCBI Taxonomy" id="1400861"/>
    <lineage>
        <taxon>Bacteria</taxon>
        <taxon>Pseudomonadati</taxon>
        <taxon>Pseudomonadota</taxon>
        <taxon>Gammaproteobacteria</taxon>
        <taxon>Candidatus Competibacteraceae</taxon>
        <taxon>Candidatus Contendibacter</taxon>
    </lineage>
</organism>
<keyword evidence="9 14" id="KW-0408">Iron</keyword>
<dbReference type="NCBIfam" id="NF006999">
    <property type="entry name" value="PRK09462.1"/>
    <property type="match status" value="1"/>
</dbReference>
<gene>
    <name evidence="15" type="primary">fur</name>
    <name evidence="15" type="ORF">BN874_1100026</name>
</gene>
<keyword evidence="6" id="KW-0678">Repressor</keyword>
<name>A0A7U7G816_9GAMM</name>
<dbReference type="OrthoDB" id="8659436at2"/>
<keyword evidence="10" id="KW-0805">Transcription regulation</keyword>
<keyword evidence="8 13" id="KW-0862">Zinc</keyword>
<evidence type="ECO:0000313" key="15">
    <source>
        <dbReference type="EMBL" id="CDH43245.1"/>
    </source>
</evidence>
<comment type="caution">
    <text evidence="15">The sequence shown here is derived from an EMBL/GenBank/DDBJ whole genome shotgun (WGS) entry which is preliminary data.</text>
</comment>
<evidence type="ECO:0000256" key="10">
    <source>
        <dbReference type="ARBA" id="ARBA00023015"/>
    </source>
</evidence>
<feature type="binding site" evidence="14">
    <location>
        <position position="98"/>
    </location>
    <ligand>
        <name>Fe cation</name>
        <dbReference type="ChEBI" id="CHEBI:24875"/>
    </ligand>
</feature>
<dbReference type="GO" id="GO:0008270">
    <property type="term" value="F:zinc ion binding"/>
    <property type="evidence" value="ECO:0007669"/>
    <property type="project" value="TreeGrafter"/>
</dbReference>
<evidence type="ECO:0000256" key="2">
    <source>
        <dbReference type="ARBA" id="ARBA00007957"/>
    </source>
</evidence>
<keyword evidence="16" id="KW-1185">Reference proteome</keyword>
<evidence type="ECO:0000256" key="3">
    <source>
        <dbReference type="ARBA" id="ARBA00011738"/>
    </source>
</evidence>
<sequence length="167" mass="19187">MGKLQSWREFRVGSKEIKQAGLKVTLPRMKILDMLQHQRGAHFSAEEIYRALIESGEDIGLATVYRVLTQFEASGLVKRHHFESGQSVFEINQGEHHDHILCVDCGRIEEFCDEAIEFRQQEVARQIGFELTDHRLILYGHCTRADCSQSLAENGKEHDPKPEPEKN</sequence>
<dbReference type="GO" id="GO:0005829">
    <property type="term" value="C:cytosol"/>
    <property type="evidence" value="ECO:0007669"/>
    <property type="project" value="TreeGrafter"/>
</dbReference>
<evidence type="ECO:0000256" key="12">
    <source>
        <dbReference type="ARBA" id="ARBA00023163"/>
    </source>
</evidence>
<dbReference type="GO" id="GO:0003700">
    <property type="term" value="F:DNA-binding transcription factor activity"/>
    <property type="evidence" value="ECO:0007669"/>
    <property type="project" value="InterPro"/>
</dbReference>
<dbReference type="AlphaFoldDB" id="A0A7U7G816"/>
<proteinExistence type="inferred from homology"/>
<evidence type="ECO:0000256" key="8">
    <source>
        <dbReference type="ARBA" id="ARBA00022833"/>
    </source>
</evidence>
<dbReference type="EMBL" id="CBTK010000014">
    <property type="protein sequence ID" value="CDH43245.1"/>
    <property type="molecule type" value="Genomic_DNA"/>
</dbReference>
<dbReference type="Proteomes" id="UP000019184">
    <property type="component" value="Unassembled WGS sequence"/>
</dbReference>
<feature type="binding site" evidence="13">
    <location>
        <position position="147"/>
    </location>
    <ligand>
        <name>Zn(2+)</name>
        <dbReference type="ChEBI" id="CHEBI:29105"/>
    </ligand>
</feature>
<keyword evidence="7 13" id="KW-0479">Metal-binding</keyword>
<evidence type="ECO:0000256" key="9">
    <source>
        <dbReference type="ARBA" id="ARBA00023004"/>
    </source>
</evidence>
<evidence type="ECO:0000256" key="7">
    <source>
        <dbReference type="ARBA" id="ARBA00022723"/>
    </source>
</evidence>
<dbReference type="GO" id="GO:0045892">
    <property type="term" value="P:negative regulation of DNA-templated transcription"/>
    <property type="evidence" value="ECO:0007669"/>
    <property type="project" value="TreeGrafter"/>
</dbReference>
<comment type="cofactor">
    <cofactor evidence="14">
        <name>Mn(2+)</name>
        <dbReference type="ChEBI" id="CHEBI:29035"/>
    </cofactor>
    <cofactor evidence="14">
        <name>Fe(2+)</name>
        <dbReference type="ChEBI" id="CHEBI:29033"/>
    </cofactor>
    <text evidence="14">Binds 1 Mn(2+) or Fe(2+) ion per subunit.</text>
</comment>
<dbReference type="InterPro" id="IPR036388">
    <property type="entry name" value="WH-like_DNA-bd_sf"/>
</dbReference>
<feature type="binding site" evidence="13">
    <location>
        <position position="142"/>
    </location>
    <ligand>
        <name>Zn(2+)</name>
        <dbReference type="ChEBI" id="CHEBI:29105"/>
    </ligand>
</feature>
<dbReference type="GO" id="GO:1900705">
    <property type="term" value="P:negative regulation of siderophore biosynthetic process"/>
    <property type="evidence" value="ECO:0007669"/>
    <property type="project" value="TreeGrafter"/>
</dbReference>
<dbReference type="InterPro" id="IPR043135">
    <property type="entry name" value="Fur_C"/>
</dbReference>
<dbReference type="SUPFAM" id="SSF46785">
    <property type="entry name" value="Winged helix' DNA-binding domain"/>
    <property type="match status" value="1"/>
</dbReference>
<reference evidence="15 16" key="1">
    <citation type="journal article" date="2014" name="ISME J.">
        <title>Candidatus Competibacter-lineage genomes retrieved from metagenomes reveal functional metabolic diversity.</title>
        <authorList>
            <person name="McIlroy S.J."/>
            <person name="Albertsen M."/>
            <person name="Andresen E.K."/>
            <person name="Saunders A.M."/>
            <person name="Kristiansen R."/>
            <person name="Stokholm-Bjerregaard M."/>
            <person name="Nielsen K.L."/>
            <person name="Nielsen P.H."/>
        </authorList>
    </citation>
    <scope>NUCLEOTIDE SEQUENCE [LARGE SCALE GENOMIC DNA]</scope>
    <source>
        <strain evidence="15 16">Run_B_J11</strain>
    </source>
</reference>
<dbReference type="Gene3D" id="1.10.10.10">
    <property type="entry name" value="Winged helix-like DNA-binding domain superfamily/Winged helix DNA-binding domain"/>
    <property type="match status" value="1"/>
</dbReference>
<comment type="subcellular location">
    <subcellularLocation>
        <location evidence="1">Cytoplasm</location>
    </subcellularLocation>
</comment>
<keyword evidence="5" id="KW-0963">Cytoplasm</keyword>
<feature type="binding site" evidence="14">
    <location>
        <position position="117"/>
    </location>
    <ligand>
        <name>Fe cation</name>
        <dbReference type="ChEBI" id="CHEBI:24875"/>
    </ligand>
</feature>
<dbReference type="PANTHER" id="PTHR33202">
    <property type="entry name" value="ZINC UPTAKE REGULATION PROTEIN"/>
    <property type="match status" value="1"/>
</dbReference>
<evidence type="ECO:0000256" key="11">
    <source>
        <dbReference type="ARBA" id="ARBA00023125"/>
    </source>
</evidence>
<dbReference type="Pfam" id="PF01475">
    <property type="entry name" value="FUR"/>
    <property type="match status" value="1"/>
</dbReference>
<dbReference type="PANTHER" id="PTHR33202:SF2">
    <property type="entry name" value="FERRIC UPTAKE REGULATION PROTEIN"/>
    <property type="match status" value="1"/>
</dbReference>
<dbReference type="FunFam" id="1.10.10.10:FF:000007">
    <property type="entry name" value="Ferric uptake regulation protein"/>
    <property type="match status" value="1"/>
</dbReference>
<evidence type="ECO:0000256" key="1">
    <source>
        <dbReference type="ARBA" id="ARBA00004496"/>
    </source>
</evidence>
<feature type="binding site" evidence="13">
    <location>
        <position position="105"/>
    </location>
    <ligand>
        <name>Zn(2+)</name>
        <dbReference type="ChEBI" id="CHEBI:29105"/>
    </ligand>
</feature>
<protein>
    <recommendedName>
        <fullName evidence="4">Ferric uptake regulation protein</fullName>
    </recommendedName>
</protein>
<feature type="binding site" evidence="14">
    <location>
        <position position="96"/>
    </location>
    <ligand>
        <name>Fe cation</name>
        <dbReference type="ChEBI" id="CHEBI:24875"/>
    </ligand>
</feature>
<accession>A0A7U7G816</accession>
<dbReference type="CDD" id="cd07153">
    <property type="entry name" value="Fur_like"/>
    <property type="match status" value="1"/>
</dbReference>
<evidence type="ECO:0000313" key="16">
    <source>
        <dbReference type="Proteomes" id="UP000019184"/>
    </source>
</evidence>
<evidence type="ECO:0000256" key="13">
    <source>
        <dbReference type="PIRSR" id="PIRSR602481-1"/>
    </source>
</evidence>
<dbReference type="InterPro" id="IPR036390">
    <property type="entry name" value="WH_DNA-bd_sf"/>
</dbReference>
<comment type="subunit">
    <text evidence="3">Homodimer.</text>
</comment>
<evidence type="ECO:0000256" key="5">
    <source>
        <dbReference type="ARBA" id="ARBA00022490"/>
    </source>
</evidence>
<comment type="cofactor">
    <cofactor evidence="13">
        <name>Zn(2+)</name>
        <dbReference type="ChEBI" id="CHEBI:29105"/>
    </cofactor>
    <text evidence="13">Binds 1 zinc ion per subunit.</text>
</comment>
<comment type="similarity">
    <text evidence="2">Belongs to the Fur family.</text>
</comment>
<feature type="binding site" evidence="13">
    <location>
        <position position="102"/>
    </location>
    <ligand>
        <name>Zn(2+)</name>
        <dbReference type="ChEBI" id="CHEBI:29105"/>
    </ligand>
</feature>
<keyword evidence="11" id="KW-0238">DNA-binding</keyword>
<feature type="binding site" evidence="14">
    <location>
        <position position="134"/>
    </location>
    <ligand>
        <name>Fe cation</name>
        <dbReference type="ChEBI" id="CHEBI:24875"/>
    </ligand>
</feature>
<dbReference type="Gene3D" id="3.30.1490.190">
    <property type="match status" value="1"/>
</dbReference>
<evidence type="ECO:0000256" key="14">
    <source>
        <dbReference type="PIRSR" id="PIRSR602481-2"/>
    </source>
</evidence>